<keyword evidence="5" id="KW-0456">Lyase</keyword>
<evidence type="ECO:0000259" key="4">
    <source>
        <dbReference type="Pfam" id="PF03328"/>
    </source>
</evidence>
<evidence type="ECO:0000256" key="3">
    <source>
        <dbReference type="ARBA" id="ARBA00022842"/>
    </source>
</evidence>
<dbReference type="InterPro" id="IPR005000">
    <property type="entry name" value="Aldolase/citrate-lyase_domain"/>
</dbReference>
<dbReference type="PIRSF" id="PIRSF015582">
    <property type="entry name" value="Cit_lyase_B"/>
    <property type="match status" value="1"/>
</dbReference>
<dbReference type="Pfam" id="PF03328">
    <property type="entry name" value="HpcH_HpaI"/>
    <property type="match status" value="1"/>
</dbReference>
<comment type="cofactor">
    <cofactor evidence="1">
        <name>Mg(2+)</name>
        <dbReference type="ChEBI" id="CHEBI:18420"/>
    </cofactor>
</comment>
<organism evidence="5 6">
    <name type="scientific">Piscinibacterium candidicorallinum</name>
    <dbReference type="NCBI Taxonomy" id="1793872"/>
    <lineage>
        <taxon>Bacteria</taxon>
        <taxon>Pseudomonadati</taxon>
        <taxon>Pseudomonadota</taxon>
        <taxon>Betaproteobacteria</taxon>
        <taxon>Burkholderiales</taxon>
        <taxon>Piscinibacterium</taxon>
    </lineage>
</organism>
<comment type="caution">
    <text evidence="5">The sequence shown here is derived from an EMBL/GenBank/DDBJ whole genome shotgun (WGS) entry which is preliminary data.</text>
</comment>
<evidence type="ECO:0000256" key="1">
    <source>
        <dbReference type="ARBA" id="ARBA00001946"/>
    </source>
</evidence>
<feature type="domain" description="HpcH/HpaI aldolase/citrate lyase" evidence="4">
    <location>
        <begin position="46"/>
        <end position="236"/>
    </location>
</feature>
<keyword evidence="6" id="KW-1185">Reference proteome</keyword>
<dbReference type="InterPro" id="IPR040442">
    <property type="entry name" value="Pyrv_kinase-like_dom_sf"/>
</dbReference>
<reference evidence="6" key="1">
    <citation type="journal article" date="2019" name="Int. J. Syst. Evol. Microbiol.">
        <title>The Global Catalogue of Microorganisms (GCM) 10K type strain sequencing project: providing services to taxonomists for standard genome sequencing and annotation.</title>
        <authorList>
            <consortium name="The Broad Institute Genomics Platform"/>
            <consortium name="The Broad Institute Genome Sequencing Center for Infectious Disease"/>
            <person name="Wu L."/>
            <person name="Ma J."/>
        </authorList>
    </citation>
    <scope>NUCLEOTIDE SEQUENCE [LARGE SCALE GENOMIC DNA]</scope>
    <source>
        <strain evidence="6">KCTC 52168</strain>
    </source>
</reference>
<accession>A0ABV7H3W6</accession>
<evidence type="ECO:0000256" key="2">
    <source>
        <dbReference type="ARBA" id="ARBA00022723"/>
    </source>
</evidence>
<dbReference type="InterPro" id="IPR015813">
    <property type="entry name" value="Pyrv/PenolPyrv_kinase-like_dom"/>
</dbReference>
<keyword evidence="2" id="KW-0479">Metal-binding</keyword>
<sequence>MHPSAALFAGEKPPVILPACDHYAGNLRFAQKALALQNEMGPLFDITLDLEDGAAVGEEAELAAAFGQLAACAENLHGRVGLRVHAPHHPHFIDDLRIALPAAQGRLAFVMVPKVGSANDVANAAEAIERISAESALPAPAVHVLIETHGALREVFRIAAHPKVESLSLGLMDFVSAHHGAIPAAAMRSPGQFDHPLVVRAKAEIAAACHAYGKVPSHNVTTEFRDPAVVAGDAQRARNDFGYLRMWSIHPDQIRPIVRAFAPLASEVNDAGEILHAAQAAQWGPIEHKGRLHDRASYRYFWTVLQRAARAGLALPEQARPLMETAA</sequence>
<dbReference type="Gene3D" id="6.10.140.960">
    <property type="match status" value="1"/>
</dbReference>
<dbReference type="InterPro" id="IPR011206">
    <property type="entry name" value="Citrate_lyase_beta/mcl1/mcl2"/>
</dbReference>
<keyword evidence="3" id="KW-0460">Magnesium</keyword>
<dbReference type="EMBL" id="JBHRTI010000003">
    <property type="protein sequence ID" value="MFC3147160.1"/>
    <property type="molecule type" value="Genomic_DNA"/>
</dbReference>
<dbReference type="Gene3D" id="3.20.20.60">
    <property type="entry name" value="Phosphoenolpyruvate-binding domains"/>
    <property type="match status" value="1"/>
</dbReference>
<evidence type="ECO:0000313" key="6">
    <source>
        <dbReference type="Proteomes" id="UP001595556"/>
    </source>
</evidence>
<evidence type="ECO:0000313" key="5">
    <source>
        <dbReference type="EMBL" id="MFC3147160.1"/>
    </source>
</evidence>
<proteinExistence type="predicted"/>
<dbReference type="PANTHER" id="PTHR11105">
    <property type="entry name" value="CITRATE LYASE SUBUNIT BETA-RELATED"/>
    <property type="match status" value="1"/>
</dbReference>
<name>A0ABV7H3W6_9BURK</name>
<dbReference type="SUPFAM" id="SSF51621">
    <property type="entry name" value="Phosphoenolpyruvate/pyruvate domain"/>
    <property type="match status" value="1"/>
</dbReference>
<dbReference type="RefSeq" id="WP_377301947.1">
    <property type="nucleotide sequence ID" value="NZ_CP180191.1"/>
</dbReference>
<dbReference type="GO" id="GO:0016829">
    <property type="term" value="F:lyase activity"/>
    <property type="evidence" value="ECO:0007669"/>
    <property type="project" value="UniProtKB-KW"/>
</dbReference>
<gene>
    <name evidence="5" type="ORF">ACFOEN_05830</name>
</gene>
<protein>
    <submittedName>
        <fullName evidence="5">HpcH/HpaI aldolase/citrate lyase family protein</fullName>
    </submittedName>
</protein>
<dbReference type="Proteomes" id="UP001595556">
    <property type="component" value="Unassembled WGS sequence"/>
</dbReference>
<dbReference type="InterPro" id="IPR040186">
    <property type="entry name" value="Citramalyl-CoA_lyase"/>
</dbReference>
<dbReference type="PANTHER" id="PTHR11105:SF0">
    <property type="entry name" value="CITRAMALYL-COA LYASE, MITOCHONDRIAL"/>
    <property type="match status" value="1"/>
</dbReference>